<feature type="transmembrane region" description="Helical" evidence="8">
    <location>
        <begin position="144"/>
        <end position="168"/>
    </location>
</feature>
<protein>
    <submittedName>
        <fullName evidence="9">Predicted PurR-regulated permease PerM</fullName>
    </submittedName>
</protein>
<reference evidence="10" key="1">
    <citation type="submission" date="2016-10" db="EMBL/GenBank/DDBJ databases">
        <authorList>
            <person name="Varghese N."/>
            <person name="Submissions S."/>
        </authorList>
    </citation>
    <scope>NUCLEOTIDE SEQUENCE [LARGE SCALE GENOMIC DNA]</scope>
    <source>
        <strain evidence="10">LP51</strain>
    </source>
</reference>
<keyword evidence="5 8" id="KW-0812">Transmembrane</keyword>
<keyword evidence="6 8" id="KW-1133">Transmembrane helix</keyword>
<evidence type="ECO:0000256" key="4">
    <source>
        <dbReference type="ARBA" id="ARBA00022475"/>
    </source>
</evidence>
<evidence type="ECO:0000256" key="3">
    <source>
        <dbReference type="ARBA" id="ARBA00022448"/>
    </source>
</evidence>
<evidence type="ECO:0000256" key="2">
    <source>
        <dbReference type="ARBA" id="ARBA00009773"/>
    </source>
</evidence>
<keyword evidence="10" id="KW-1185">Reference proteome</keyword>
<evidence type="ECO:0000256" key="1">
    <source>
        <dbReference type="ARBA" id="ARBA00004651"/>
    </source>
</evidence>
<evidence type="ECO:0000256" key="7">
    <source>
        <dbReference type="ARBA" id="ARBA00023136"/>
    </source>
</evidence>
<dbReference type="STRING" id="1436961.SAMN05421739_101234"/>
<evidence type="ECO:0000256" key="8">
    <source>
        <dbReference type="SAM" id="Phobius"/>
    </source>
</evidence>
<comment type="subcellular location">
    <subcellularLocation>
        <location evidence="1">Cell membrane</location>
        <topology evidence="1">Multi-pass membrane protein</topology>
    </subcellularLocation>
</comment>
<dbReference type="RefSeq" id="WP_092098193.1">
    <property type="nucleotide sequence ID" value="NZ_FOOT01000001.1"/>
</dbReference>
<dbReference type="Pfam" id="PF01594">
    <property type="entry name" value="AI-2E_transport"/>
    <property type="match status" value="1"/>
</dbReference>
<organism evidence="9 10">
    <name type="scientific">Pontibacter chinhatensis</name>
    <dbReference type="NCBI Taxonomy" id="1436961"/>
    <lineage>
        <taxon>Bacteria</taxon>
        <taxon>Pseudomonadati</taxon>
        <taxon>Bacteroidota</taxon>
        <taxon>Cytophagia</taxon>
        <taxon>Cytophagales</taxon>
        <taxon>Hymenobacteraceae</taxon>
        <taxon>Pontibacter</taxon>
    </lineage>
</organism>
<keyword evidence="3" id="KW-0813">Transport</keyword>
<dbReference type="Proteomes" id="UP000198724">
    <property type="component" value="Unassembled WGS sequence"/>
</dbReference>
<accession>A0A1I2MGP5</accession>
<proteinExistence type="inferred from homology"/>
<dbReference type="OrthoDB" id="9793390at2"/>
<feature type="transmembrane region" description="Helical" evidence="8">
    <location>
        <begin position="9"/>
        <end position="26"/>
    </location>
</feature>
<dbReference type="PANTHER" id="PTHR21716:SF53">
    <property type="entry name" value="PERMEASE PERM-RELATED"/>
    <property type="match status" value="1"/>
</dbReference>
<keyword evidence="7 8" id="KW-0472">Membrane</keyword>
<evidence type="ECO:0000313" key="9">
    <source>
        <dbReference type="EMBL" id="SFF88311.1"/>
    </source>
</evidence>
<name>A0A1I2MGP5_9BACT</name>
<evidence type="ECO:0000313" key="10">
    <source>
        <dbReference type="Proteomes" id="UP000198724"/>
    </source>
</evidence>
<sequence length="368" mass="41920">MTREPGVRLRYYTFVLLFGILFLYVLIVAREFLYPIFMSILFAYLLYPVEKWLEERGLPRILANFITVIAAMAIFIGALVLLYRQLIGFLGDFPSLQEEAMKNLDRLQQSIDRRFGESDPDDEHWLQTQVSSGLELSGNFLREILMATTGTIAKFGLMPVYIFLALYYRNKFENFIYRQLPPVKHGKARQVIDQISHVTKHYMAGVVSVILILCVLNTAGLYLIGVEYALLLGIISAFINFIPYFGTLIGGAVPLLYTLLVQGDPNKALMVVLFFLVIQFTENNILTPNITGSKVNINPMFTILSIIVGGMIWGLPGMFLAVPYLGMFKVYCDYTPRLEAWSYMLGTEGTEEHALTFDKIKRVFNMRS</sequence>
<feature type="transmembrane region" description="Helical" evidence="8">
    <location>
        <begin position="61"/>
        <end position="83"/>
    </location>
</feature>
<feature type="transmembrane region" description="Helical" evidence="8">
    <location>
        <begin position="202"/>
        <end position="224"/>
    </location>
</feature>
<gene>
    <name evidence="9" type="ORF">SAMN05421739_101234</name>
</gene>
<evidence type="ECO:0000256" key="6">
    <source>
        <dbReference type="ARBA" id="ARBA00022989"/>
    </source>
</evidence>
<dbReference type="InterPro" id="IPR002549">
    <property type="entry name" value="AI-2E-like"/>
</dbReference>
<keyword evidence="4" id="KW-1003">Cell membrane</keyword>
<dbReference type="AlphaFoldDB" id="A0A1I2MGP5"/>
<dbReference type="PANTHER" id="PTHR21716">
    <property type="entry name" value="TRANSMEMBRANE PROTEIN"/>
    <property type="match status" value="1"/>
</dbReference>
<evidence type="ECO:0000256" key="5">
    <source>
        <dbReference type="ARBA" id="ARBA00022692"/>
    </source>
</evidence>
<feature type="transmembrane region" description="Helical" evidence="8">
    <location>
        <begin position="230"/>
        <end position="256"/>
    </location>
</feature>
<feature type="transmembrane region" description="Helical" evidence="8">
    <location>
        <begin position="32"/>
        <end position="49"/>
    </location>
</feature>
<comment type="similarity">
    <text evidence="2">Belongs to the autoinducer-2 exporter (AI-2E) (TC 2.A.86) family.</text>
</comment>
<feature type="transmembrane region" description="Helical" evidence="8">
    <location>
        <begin position="268"/>
        <end position="287"/>
    </location>
</feature>
<feature type="transmembrane region" description="Helical" evidence="8">
    <location>
        <begin position="299"/>
        <end position="322"/>
    </location>
</feature>
<dbReference type="EMBL" id="FOOT01000001">
    <property type="protein sequence ID" value="SFF88311.1"/>
    <property type="molecule type" value="Genomic_DNA"/>
</dbReference>
<dbReference type="GO" id="GO:0016020">
    <property type="term" value="C:membrane"/>
    <property type="evidence" value="ECO:0007669"/>
    <property type="project" value="UniProtKB-SubCell"/>
</dbReference>